<gene>
    <name evidence="2" type="ORF">MFU01_31100</name>
</gene>
<proteinExistence type="predicted"/>
<organism evidence="2 3">
    <name type="scientific">Myxococcus fulvus</name>
    <dbReference type="NCBI Taxonomy" id="33"/>
    <lineage>
        <taxon>Bacteria</taxon>
        <taxon>Pseudomonadati</taxon>
        <taxon>Myxococcota</taxon>
        <taxon>Myxococcia</taxon>
        <taxon>Myxococcales</taxon>
        <taxon>Cystobacterineae</taxon>
        <taxon>Myxococcaceae</taxon>
        <taxon>Myxococcus</taxon>
    </lineage>
</organism>
<evidence type="ECO:0000313" key="2">
    <source>
        <dbReference type="EMBL" id="GEN08073.1"/>
    </source>
</evidence>
<dbReference type="EMBL" id="BJXR01000027">
    <property type="protein sequence ID" value="GEN08073.1"/>
    <property type="molecule type" value="Genomic_DNA"/>
</dbReference>
<dbReference type="Proteomes" id="UP000321514">
    <property type="component" value="Unassembled WGS sequence"/>
</dbReference>
<reference evidence="2 3" key="1">
    <citation type="submission" date="2019-07" db="EMBL/GenBank/DDBJ databases">
        <title>Whole genome shotgun sequence of Myxococcus fulvus NBRC 100333.</title>
        <authorList>
            <person name="Hosoyama A."/>
            <person name="Uohara A."/>
            <person name="Ohji S."/>
            <person name="Ichikawa N."/>
        </authorList>
    </citation>
    <scope>NUCLEOTIDE SEQUENCE [LARGE SCALE GENOMIC DNA]</scope>
    <source>
        <strain evidence="2 3">NBRC 100333</strain>
    </source>
</reference>
<feature type="region of interest" description="Disordered" evidence="1">
    <location>
        <begin position="80"/>
        <end position="108"/>
    </location>
</feature>
<evidence type="ECO:0000313" key="3">
    <source>
        <dbReference type="Proteomes" id="UP000321514"/>
    </source>
</evidence>
<protein>
    <submittedName>
        <fullName evidence="2">Uncharacterized protein</fullName>
    </submittedName>
</protein>
<accession>A0A511T377</accession>
<evidence type="ECO:0000256" key="1">
    <source>
        <dbReference type="SAM" id="MobiDB-lite"/>
    </source>
</evidence>
<sequence>MQTQTLSAPEAVQHGSLDPRAQTLPTMSLHWGSPSHAGGVVGHAMNVPLHVTPELSWAEQTVVPDGQLTEPVAQAAVQVDSSCETPSTPSTAITSSADGAPQPMATATSIPSAAPMKYLVDMVPPWGGCNPITRAVLLAILEIQE</sequence>
<feature type="compositionally biased region" description="Low complexity" evidence="1">
    <location>
        <begin position="85"/>
        <end position="97"/>
    </location>
</feature>
<name>A0A511T377_MYXFU</name>
<dbReference type="AlphaFoldDB" id="A0A511T377"/>
<comment type="caution">
    <text evidence="2">The sequence shown here is derived from an EMBL/GenBank/DDBJ whole genome shotgun (WGS) entry which is preliminary data.</text>
</comment>